<evidence type="ECO:0000313" key="2">
    <source>
        <dbReference type="Proteomes" id="UP000724874"/>
    </source>
</evidence>
<dbReference type="AlphaFoldDB" id="A0A9P5NG76"/>
<gene>
    <name evidence="1" type="ORF">CPB84DRAFT_127690</name>
</gene>
<dbReference type="Proteomes" id="UP000724874">
    <property type="component" value="Unassembled WGS sequence"/>
</dbReference>
<dbReference type="EMBL" id="JADNYJ010000100">
    <property type="protein sequence ID" value="KAF8885718.1"/>
    <property type="molecule type" value="Genomic_DNA"/>
</dbReference>
<name>A0A9P5NG76_GYMJU</name>
<sequence length="170" mass="19334">MHPRMIFIPRVPGVSRVDDQMGDCTSGVKTGLSRHQQGQRGNCIHTQVPSAAPKLKRLGYLYSRIILYSIDHILCPVELSVRLAIIHLSWTEITVRVFFLLRYQFLLLTVITYPSAVSPSAFFCMYPQKSFFSIGSRNRAYLPRVIVVEHQMGKCAFGVKLHITQRRGPS</sequence>
<accession>A0A9P5NG76</accession>
<organism evidence="1 2">
    <name type="scientific">Gymnopilus junonius</name>
    <name type="common">Spectacular rustgill mushroom</name>
    <name type="synonym">Gymnopilus spectabilis subsp. junonius</name>
    <dbReference type="NCBI Taxonomy" id="109634"/>
    <lineage>
        <taxon>Eukaryota</taxon>
        <taxon>Fungi</taxon>
        <taxon>Dikarya</taxon>
        <taxon>Basidiomycota</taxon>
        <taxon>Agaricomycotina</taxon>
        <taxon>Agaricomycetes</taxon>
        <taxon>Agaricomycetidae</taxon>
        <taxon>Agaricales</taxon>
        <taxon>Agaricineae</taxon>
        <taxon>Hymenogastraceae</taxon>
        <taxon>Gymnopilus</taxon>
    </lineage>
</organism>
<comment type="caution">
    <text evidence="1">The sequence shown here is derived from an EMBL/GenBank/DDBJ whole genome shotgun (WGS) entry which is preliminary data.</text>
</comment>
<protein>
    <submittedName>
        <fullName evidence="1">Uncharacterized protein</fullName>
    </submittedName>
</protein>
<evidence type="ECO:0000313" key="1">
    <source>
        <dbReference type="EMBL" id="KAF8885718.1"/>
    </source>
</evidence>
<proteinExistence type="predicted"/>
<keyword evidence="2" id="KW-1185">Reference proteome</keyword>
<reference evidence="1" key="1">
    <citation type="submission" date="2020-11" db="EMBL/GenBank/DDBJ databases">
        <authorList>
            <consortium name="DOE Joint Genome Institute"/>
            <person name="Ahrendt S."/>
            <person name="Riley R."/>
            <person name="Andreopoulos W."/>
            <person name="LaButti K."/>
            <person name="Pangilinan J."/>
            <person name="Ruiz-duenas F.J."/>
            <person name="Barrasa J.M."/>
            <person name="Sanchez-Garcia M."/>
            <person name="Camarero S."/>
            <person name="Miyauchi S."/>
            <person name="Serrano A."/>
            <person name="Linde D."/>
            <person name="Babiker R."/>
            <person name="Drula E."/>
            <person name="Ayuso-Fernandez I."/>
            <person name="Pacheco R."/>
            <person name="Padilla G."/>
            <person name="Ferreira P."/>
            <person name="Barriuso J."/>
            <person name="Kellner H."/>
            <person name="Castanera R."/>
            <person name="Alfaro M."/>
            <person name="Ramirez L."/>
            <person name="Pisabarro A.G."/>
            <person name="Kuo A."/>
            <person name="Tritt A."/>
            <person name="Lipzen A."/>
            <person name="He G."/>
            <person name="Yan M."/>
            <person name="Ng V."/>
            <person name="Cullen D."/>
            <person name="Martin F."/>
            <person name="Rosso M.-N."/>
            <person name="Henrissat B."/>
            <person name="Hibbett D."/>
            <person name="Martinez A.T."/>
            <person name="Grigoriev I.V."/>
        </authorList>
    </citation>
    <scope>NUCLEOTIDE SEQUENCE</scope>
    <source>
        <strain evidence="1">AH 44721</strain>
    </source>
</reference>